<dbReference type="HOGENOM" id="CLU_012817_10_2_6"/>
<dbReference type="InterPro" id="IPR028351">
    <property type="entry name" value="CyaE"/>
</dbReference>
<dbReference type="GO" id="GO:1990281">
    <property type="term" value="C:efflux pump complex"/>
    <property type="evidence" value="ECO:0007669"/>
    <property type="project" value="TreeGrafter"/>
</dbReference>
<keyword evidence="5 7" id="KW-0472">Membrane</keyword>
<dbReference type="GO" id="GO:0009279">
    <property type="term" value="C:cell outer membrane"/>
    <property type="evidence" value="ECO:0007669"/>
    <property type="project" value="UniProtKB-SubCell"/>
</dbReference>
<evidence type="ECO:0000256" key="2">
    <source>
        <dbReference type="ARBA" id="ARBA00022448"/>
    </source>
</evidence>
<evidence type="ECO:0000313" key="10">
    <source>
        <dbReference type="Proteomes" id="UP000004664"/>
    </source>
</evidence>
<protein>
    <recommendedName>
        <fullName evidence="7">Protein CyaE</fullName>
    </recommendedName>
</protein>
<dbReference type="SUPFAM" id="SSF56954">
    <property type="entry name" value="Outer membrane efflux proteins (OEP)"/>
    <property type="match status" value="1"/>
</dbReference>
<comment type="function">
    <text evidence="7">CyaE is necessary for transport of calmodulin-sensitive adenylate cyclase-hemolysin (cyclolysin).</text>
</comment>
<dbReference type="Gene3D" id="1.20.1600.10">
    <property type="entry name" value="Outer membrane efflux proteins (OEP)"/>
    <property type="match status" value="1"/>
</dbReference>
<comment type="similarity">
    <text evidence="1 7">Belongs to the outer membrane factor (OMF) (TC 1.B.17) family.</text>
</comment>
<dbReference type="OrthoDB" id="5296315at2"/>
<dbReference type="GO" id="GO:0015562">
    <property type="term" value="F:efflux transmembrane transporter activity"/>
    <property type="evidence" value="ECO:0007669"/>
    <property type="project" value="InterPro"/>
</dbReference>
<dbReference type="InterPro" id="IPR003423">
    <property type="entry name" value="OMP_efflux"/>
</dbReference>
<evidence type="ECO:0000256" key="3">
    <source>
        <dbReference type="ARBA" id="ARBA00022452"/>
    </source>
</evidence>
<dbReference type="STRING" id="697282.Mettu_3746"/>
<dbReference type="eggNOG" id="COG1538">
    <property type="taxonomic scope" value="Bacteria"/>
</dbReference>
<evidence type="ECO:0000256" key="4">
    <source>
        <dbReference type="ARBA" id="ARBA00022692"/>
    </source>
</evidence>
<evidence type="ECO:0000256" key="5">
    <source>
        <dbReference type="ARBA" id="ARBA00023136"/>
    </source>
</evidence>
<dbReference type="PIRSF" id="PIRSF001892">
    <property type="entry name" value="CyaE"/>
    <property type="match status" value="1"/>
</dbReference>
<keyword evidence="8" id="KW-0732">Signal</keyword>
<dbReference type="PANTHER" id="PTHR30026:SF21">
    <property type="entry name" value="SLR1270 PROTEIN"/>
    <property type="match status" value="1"/>
</dbReference>
<sequence length="478" mass="51589">MKVRVLLASCLLSWPFAASSGSDGMLDDPFSTTRQVSQSPGKNHLALEDPCRLNKDTDHAWTMVDVIDQALCSNPQTRQAWANARFQAGQVGIAKSAYLPTVTLNTSVSRSMNSASSSLQITTISSGGGASSQPINRFTPVVSLNYLLYNFGGREAQLESAQKTLEASNWTHDATLQTVMFAAIQAYYQVFATQAAAEAALVSEKAGNEALNAAQKRYEVGAAALADALQAKTAFAQAKLNRQKTEGDARVAVGSLANALGLEADYRLNIAAPFLPKPDAEQDTLVHGLIEEAKLMRPDLAAAEATVKAAEANVKAAEAGHLPSISLIGNYGYNHTSLPSDTQSWTIGMQVSFPLFTGFNTTYQIRSAEEQLEVKRANYDQLEQSVSLDVWRAYQLLNTAHESFKSSEDLVASAFQSERVAMGRYKAGAGNIIDLLNAQSSHANARLQLIQAQYTWLTQKAQLAQALGRLDFSSIPTR</sequence>
<comment type="subcellular location">
    <subcellularLocation>
        <location evidence="7">Cell outer membrane</location>
        <topology evidence="7">Peripheral membrane protein</topology>
    </subcellularLocation>
</comment>
<dbReference type="GO" id="GO:0015288">
    <property type="term" value="F:porin activity"/>
    <property type="evidence" value="ECO:0007669"/>
    <property type="project" value="TreeGrafter"/>
</dbReference>
<dbReference type="EMBL" id="JH109153">
    <property type="protein sequence ID" value="EGW20600.1"/>
    <property type="molecule type" value="Genomic_DNA"/>
</dbReference>
<keyword evidence="10" id="KW-1185">Reference proteome</keyword>
<dbReference type="Pfam" id="PF02321">
    <property type="entry name" value="OEP"/>
    <property type="match status" value="2"/>
</dbReference>
<evidence type="ECO:0000256" key="8">
    <source>
        <dbReference type="SAM" id="SignalP"/>
    </source>
</evidence>
<keyword evidence="2 7" id="KW-0813">Transport</keyword>
<evidence type="ECO:0000256" key="1">
    <source>
        <dbReference type="ARBA" id="ARBA00007613"/>
    </source>
</evidence>
<dbReference type="InterPro" id="IPR051906">
    <property type="entry name" value="TolC-like"/>
</dbReference>
<evidence type="ECO:0000256" key="6">
    <source>
        <dbReference type="ARBA" id="ARBA00023237"/>
    </source>
</evidence>
<dbReference type="AlphaFoldDB" id="G3J078"/>
<accession>G3J078</accession>
<feature type="chain" id="PRO_5003445776" description="Protein CyaE" evidence="8">
    <location>
        <begin position="21"/>
        <end position="478"/>
    </location>
</feature>
<keyword evidence="7" id="KW-0354">Hemolysis</keyword>
<feature type="signal peptide" evidence="8">
    <location>
        <begin position="1"/>
        <end position="20"/>
    </location>
</feature>
<organism evidence="9 10">
    <name type="scientific">Methylobacter tundripaludum (strain ATCC BAA-1195 / DSM 17260 / SV96)</name>
    <dbReference type="NCBI Taxonomy" id="697282"/>
    <lineage>
        <taxon>Bacteria</taxon>
        <taxon>Pseudomonadati</taxon>
        <taxon>Pseudomonadota</taxon>
        <taxon>Gammaproteobacteria</taxon>
        <taxon>Methylococcales</taxon>
        <taxon>Methylococcaceae</taxon>
        <taxon>Methylobacter</taxon>
    </lineage>
</organism>
<dbReference type="Proteomes" id="UP000004664">
    <property type="component" value="Unassembled WGS sequence"/>
</dbReference>
<dbReference type="PANTHER" id="PTHR30026">
    <property type="entry name" value="OUTER MEMBRANE PROTEIN TOLC"/>
    <property type="match status" value="1"/>
</dbReference>
<evidence type="ECO:0000256" key="7">
    <source>
        <dbReference type="PIRNR" id="PIRNR001892"/>
    </source>
</evidence>
<keyword evidence="6 7" id="KW-0998">Cell outer membrane</keyword>
<evidence type="ECO:0000313" key="9">
    <source>
        <dbReference type="EMBL" id="EGW20600.1"/>
    </source>
</evidence>
<gene>
    <name evidence="9" type="ORF">Mettu_3746</name>
</gene>
<name>G3J078_METTV</name>
<keyword evidence="7" id="KW-0204">Cytolysis</keyword>
<proteinExistence type="inferred from homology"/>
<keyword evidence="4" id="KW-0812">Transmembrane</keyword>
<reference evidence="9 10" key="1">
    <citation type="submission" date="2011-06" db="EMBL/GenBank/DDBJ databases">
        <title>Genomic sequence of Methylobacter tundripaludum SV96.</title>
        <authorList>
            <consortium name="US DOE Joint Genome Institute"/>
            <person name="Lucas S."/>
            <person name="Han J."/>
            <person name="Lapidus A."/>
            <person name="Cheng J.-F."/>
            <person name="Goodwin L."/>
            <person name="Pitluck S."/>
            <person name="Held B."/>
            <person name="Detter J.C."/>
            <person name="Han C."/>
            <person name="Tapia R."/>
            <person name="Land M."/>
            <person name="Hauser L."/>
            <person name="Kyrpides N."/>
            <person name="Ivanova N."/>
            <person name="Ovchinnikova G."/>
            <person name="Pagani I."/>
            <person name="Klotz M.G."/>
            <person name="Dispirito A.A."/>
            <person name="Murrell J.C."/>
            <person name="Dunfield P."/>
            <person name="Kalyuzhnaya M.G."/>
            <person name="Svenning M."/>
            <person name="Trotsenko Y.A."/>
            <person name="Stein L.Y."/>
            <person name="Woyke T."/>
        </authorList>
    </citation>
    <scope>NUCLEOTIDE SEQUENCE [LARGE SCALE GENOMIC DNA]</scope>
    <source>
        <strain evidence="10">ATCC BAA-1195 / DSM 17260 / SV96</strain>
    </source>
</reference>
<dbReference type="GO" id="GO:0031640">
    <property type="term" value="P:killing of cells of another organism"/>
    <property type="evidence" value="ECO:0007669"/>
    <property type="project" value="UniProtKB-KW"/>
</dbReference>
<keyword evidence="3" id="KW-1134">Transmembrane beta strand</keyword>